<evidence type="ECO:0000256" key="1">
    <source>
        <dbReference type="SAM" id="MobiDB-lite"/>
    </source>
</evidence>
<dbReference type="AlphaFoldDB" id="A0A068NX53"/>
<reference evidence="2 3" key="1">
    <citation type="journal article" date="2014" name="PLoS ONE">
        <title>The first complete genome sequence of the class fimbriimonadia in the phylum armatimonadetes.</title>
        <authorList>
            <person name="Hu Z.Y."/>
            <person name="Wang Y.Z."/>
            <person name="Im W.T."/>
            <person name="Wang S.Y."/>
            <person name="Zhao G.P."/>
            <person name="Zheng H.J."/>
            <person name="Quan Z.X."/>
        </authorList>
    </citation>
    <scope>NUCLEOTIDE SEQUENCE [LARGE SCALE GENOMIC DNA]</scope>
    <source>
        <strain evidence="2">Gsoil 348</strain>
    </source>
</reference>
<evidence type="ECO:0000313" key="2">
    <source>
        <dbReference type="EMBL" id="AIE88068.1"/>
    </source>
</evidence>
<gene>
    <name evidence="2" type="ORF">OP10G_4700</name>
</gene>
<sequence length="59" mass="6245">MFLVPALAVMLVGCNSGDTPVETMKVDQVPTKTDPMQNAIKSNPNMPDSAKSAILNGKK</sequence>
<name>A0A068NX53_FIMGI</name>
<dbReference type="Proteomes" id="UP000027982">
    <property type="component" value="Chromosome"/>
</dbReference>
<proteinExistence type="predicted"/>
<dbReference type="EMBL" id="CP007139">
    <property type="protein sequence ID" value="AIE88068.1"/>
    <property type="molecule type" value="Genomic_DNA"/>
</dbReference>
<accession>A0A068NX53</accession>
<dbReference type="HOGENOM" id="CLU_2953717_0_0_0"/>
<keyword evidence="3" id="KW-1185">Reference proteome</keyword>
<organism evidence="2 3">
    <name type="scientific">Fimbriimonas ginsengisoli Gsoil 348</name>
    <dbReference type="NCBI Taxonomy" id="661478"/>
    <lineage>
        <taxon>Bacteria</taxon>
        <taxon>Bacillati</taxon>
        <taxon>Armatimonadota</taxon>
        <taxon>Fimbriimonadia</taxon>
        <taxon>Fimbriimonadales</taxon>
        <taxon>Fimbriimonadaceae</taxon>
        <taxon>Fimbriimonas</taxon>
    </lineage>
</organism>
<feature type="compositionally biased region" description="Polar residues" evidence="1">
    <location>
        <begin position="33"/>
        <end position="46"/>
    </location>
</feature>
<feature type="region of interest" description="Disordered" evidence="1">
    <location>
        <begin position="33"/>
        <end position="59"/>
    </location>
</feature>
<dbReference type="KEGG" id="fgi:OP10G_4700"/>
<protein>
    <submittedName>
        <fullName evidence="2">Uncharacterized protein</fullName>
    </submittedName>
</protein>
<evidence type="ECO:0000313" key="3">
    <source>
        <dbReference type="Proteomes" id="UP000027982"/>
    </source>
</evidence>